<evidence type="ECO:0000256" key="2">
    <source>
        <dbReference type="SAM" id="Phobius"/>
    </source>
</evidence>
<dbReference type="AlphaFoldDB" id="A0A2T9ZJ49"/>
<proteinExistence type="predicted"/>
<organism evidence="3 4">
    <name type="scientific">Smittium megazygosporum</name>
    <dbReference type="NCBI Taxonomy" id="133381"/>
    <lineage>
        <taxon>Eukaryota</taxon>
        <taxon>Fungi</taxon>
        <taxon>Fungi incertae sedis</taxon>
        <taxon>Zoopagomycota</taxon>
        <taxon>Kickxellomycotina</taxon>
        <taxon>Harpellomycetes</taxon>
        <taxon>Harpellales</taxon>
        <taxon>Legeriomycetaceae</taxon>
        <taxon>Smittium</taxon>
    </lineage>
</organism>
<evidence type="ECO:0000256" key="1">
    <source>
        <dbReference type="SAM" id="MobiDB-lite"/>
    </source>
</evidence>
<feature type="region of interest" description="Disordered" evidence="1">
    <location>
        <begin position="76"/>
        <end position="97"/>
    </location>
</feature>
<reference evidence="3 4" key="1">
    <citation type="journal article" date="2018" name="MBio">
        <title>Comparative Genomics Reveals the Core Gene Toolbox for the Fungus-Insect Symbiosis.</title>
        <authorList>
            <person name="Wang Y."/>
            <person name="Stata M."/>
            <person name="Wang W."/>
            <person name="Stajich J.E."/>
            <person name="White M.M."/>
            <person name="Moncalvo J.M."/>
        </authorList>
    </citation>
    <scope>NUCLEOTIDE SEQUENCE [LARGE SCALE GENOMIC DNA]</scope>
    <source>
        <strain evidence="3 4">SC-DP-2</strain>
    </source>
</reference>
<protein>
    <submittedName>
        <fullName evidence="3">Uncharacterized protein</fullName>
    </submittedName>
</protein>
<name>A0A2T9ZJ49_9FUNG</name>
<keyword evidence="2" id="KW-0472">Membrane</keyword>
<accession>A0A2T9ZJ49</accession>
<feature type="transmembrane region" description="Helical" evidence="2">
    <location>
        <begin position="12"/>
        <end position="36"/>
    </location>
</feature>
<feature type="transmembrane region" description="Helical" evidence="2">
    <location>
        <begin position="202"/>
        <end position="227"/>
    </location>
</feature>
<feature type="transmembrane region" description="Helical" evidence="2">
    <location>
        <begin position="175"/>
        <end position="196"/>
    </location>
</feature>
<keyword evidence="2" id="KW-0812">Transmembrane</keyword>
<evidence type="ECO:0000313" key="4">
    <source>
        <dbReference type="Proteomes" id="UP000245609"/>
    </source>
</evidence>
<comment type="caution">
    <text evidence="3">The sequence shown here is derived from an EMBL/GenBank/DDBJ whole genome shotgun (WGS) entry which is preliminary data.</text>
</comment>
<gene>
    <name evidence="3" type="ORF">BB560_000890</name>
</gene>
<sequence length="235" mass="27161">MKFLYSHRFRPLILLLTLATIAEFLATLNICTLYTVHSKEANFPDDSQAKVEQHRHSPNQRIASNLSKAIENPYINKDFSSQGPLKRTKNEKGKSPYDDQAFLVSENNIDLDSSSEDLKSKKERKQNKTSLFSKILNLSMLTLSSLAFVLKYTFTMLLRIIIPILKNLLWKPIRFFYTSIILALAIKTYNFISIIFPFVSFIAVSIFMGLWVGSLSAWLFTVTNNYVEQFYSKRF</sequence>
<keyword evidence="4" id="KW-1185">Reference proteome</keyword>
<evidence type="ECO:0000313" key="3">
    <source>
        <dbReference type="EMBL" id="PVV04601.1"/>
    </source>
</evidence>
<keyword evidence="2" id="KW-1133">Transmembrane helix</keyword>
<feature type="transmembrane region" description="Helical" evidence="2">
    <location>
        <begin position="135"/>
        <end position="154"/>
    </location>
</feature>
<feature type="compositionally biased region" description="Basic and acidic residues" evidence="1">
    <location>
        <begin position="88"/>
        <end position="97"/>
    </location>
</feature>
<dbReference type="Proteomes" id="UP000245609">
    <property type="component" value="Unassembled WGS sequence"/>
</dbReference>
<dbReference type="EMBL" id="MBFS01000102">
    <property type="protein sequence ID" value="PVV04601.1"/>
    <property type="molecule type" value="Genomic_DNA"/>
</dbReference>